<proteinExistence type="predicted"/>
<comment type="caution">
    <text evidence="1">The sequence shown here is derived from an EMBL/GenBank/DDBJ whole genome shotgun (WGS) entry which is preliminary data.</text>
</comment>
<evidence type="ECO:0000313" key="1">
    <source>
        <dbReference type="EMBL" id="KUM48600.1"/>
    </source>
</evidence>
<dbReference type="EMBL" id="LKAM01000005">
    <property type="protein sequence ID" value="KUM48600.1"/>
    <property type="molecule type" value="Genomic_DNA"/>
</dbReference>
<protein>
    <submittedName>
        <fullName evidence="1">Uncharacterized protein</fullName>
    </submittedName>
</protein>
<sequence>MLTEGKPNTQQALKHTQQYIQMQEIDGLFSRCRAYLLLFLGWLDCHEGHIYRSI</sequence>
<gene>
    <name evidence="1" type="ORF">ABT39_MTgene4615</name>
</gene>
<organism evidence="1">
    <name type="scientific">Picea glauca</name>
    <name type="common">White spruce</name>
    <name type="synonym">Pinus glauca</name>
    <dbReference type="NCBI Taxonomy" id="3330"/>
    <lineage>
        <taxon>Eukaryota</taxon>
        <taxon>Viridiplantae</taxon>
        <taxon>Streptophyta</taxon>
        <taxon>Embryophyta</taxon>
        <taxon>Tracheophyta</taxon>
        <taxon>Spermatophyta</taxon>
        <taxon>Pinopsida</taxon>
        <taxon>Pinidae</taxon>
        <taxon>Conifers I</taxon>
        <taxon>Pinales</taxon>
        <taxon>Pinaceae</taxon>
        <taxon>Picea</taxon>
    </lineage>
</organism>
<name>A0A101M0E2_PICGL</name>
<accession>A0A101M0E2</accession>
<keyword evidence="1" id="KW-0496">Mitochondrion</keyword>
<dbReference type="AlphaFoldDB" id="A0A101M0E2"/>
<reference evidence="1" key="1">
    <citation type="journal article" date="2015" name="Genome Biol. Evol.">
        <title>Organellar Genomes of White Spruce (Picea glauca): Assembly and Annotation.</title>
        <authorList>
            <person name="Jackman S.D."/>
            <person name="Warren R.L."/>
            <person name="Gibb E.A."/>
            <person name="Vandervalk B.P."/>
            <person name="Mohamadi H."/>
            <person name="Chu J."/>
            <person name="Raymond A."/>
            <person name="Pleasance S."/>
            <person name="Coope R."/>
            <person name="Wildung M.R."/>
            <person name="Ritland C.E."/>
            <person name="Bousquet J."/>
            <person name="Jones S.J."/>
            <person name="Bohlmann J."/>
            <person name="Birol I."/>
        </authorList>
    </citation>
    <scope>NUCLEOTIDE SEQUENCE [LARGE SCALE GENOMIC DNA]</scope>
    <source>
        <tissue evidence="1">Flushing bud</tissue>
    </source>
</reference>
<geneLocation type="mitochondrion" evidence="1"/>